<name>A0A1D1VHW3_RAMVA</name>
<evidence type="ECO:0000313" key="2">
    <source>
        <dbReference type="Proteomes" id="UP000186922"/>
    </source>
</evidence>
<organism evidence="1 2">
    <name type="scientific">Ramazzottius varieornatus</name>
    <name type="common">Water bear</name>
    <name type="synonym">Tardigrade</name>
    <dbReference type="NCBI Taxonomy" id="947166"/>
    <lineage>
        <taxon>Eukaryota</taxon>
        <taxon>Metazoa</taxon>
        <taxon>Ecdysozoa</taxon>
        <taxon>Tardigrada</taxon>
        <taxon>Eutardigrada</taxon>
        <taxon>Parachela</taxon>
        <taxon>Hypsibioidea</taxon>
        <taxon>Ramazzottiidae</taxon>
        <taxon>Ramazzottius</taxon>
    </lineage>
</organism>
<accession>A0A1D1VHW3</accession>
<keyword evidence="2" id="KW-1185">Reference proteome</keyword>
<dbReference type="AlphaFoldDB" id="A0A1D1VHW3"/>
<dbReference type="EMBL" id="BDGG01000007">
    <property type="protein sequence ID" value="GAV01200.1"/>
    <property type="molecule type" value="Genomic_DNA"/>
</dbReference>
<gene>
    <name evidence="1" type="primary">RvY_11947-1</name>
    <name evidence="1" type="synonym">RvY_11947.1</name>
    <name evidence="1" type="ORF">RvY_11947</name>
</gene>
<comment type="caution">
    <text evidence="1">The sequence shown here is derived from an EMBL/GenBank/DDBJ whole genome shotgun (WGS) entry which is preliminary data.</text>
</comment>
<dbReference type="Proteomes" id="UP000186922">
    <property type="component" value="Unassembled WGS sequence"/>
</dbReference>
<reference evidence="1 2" key="1">
    <citation type="journal article" date="2016" name="Nat. Commun.">
        <title>Extremotolerant tardigrade genome and improved radiotolerance of human cultured cells by tardigrade-unique protein.</title>
        <authorList>
            <person name="Hashimoto T."/>
            <person name="Horikawa D.D."/>
            <person name="Saito Y."/>
            <person name="Kuwahara H."/>
            <person name="Kozuka-Hata H."/>
            <person name="Shin-I T."/>
            <person name="Minakuchi Y."/>
            <person name="Ohishi K."/>
            <person name="Motoyama A."/>
            <person name="Aizu T."/>
            <person name="Enomoto A."/>
            <person name="Kondo K."/>
            <person name="Tanaka S."/>
            <person name="Hara Y."/>
            <person name="Koshikawa S."/>
            <person name="Sagara H."/>
            <person name="Miura T."/>
            <person name="Yokobori S."/>
            <person name="Miyagawa K."/>
            <person name="Suzuki Y."/>
            <person name="Kubo T."/>
            <person name="Oyama M."/>
            <person name="Kohara Y."/>
            <person name="Fujiyama A."/>
            <person name="Arakawa K."/>
            <person name="Katayama T."/>
            <person name="Toyoda A."/>
            <person name="Kunieda T."/>
        </authorList>
    </citation>
    <scope>NUCLEOTIDE SEQUENCE [LARGE SCALE GENOMIC DNA]</scope>
    <source>
        <strain evidence="1 2">YOKOZUNA-1</strain>
    </source>
</reference>
<protein>
    <submittedName>
        <fullName evidence="1">Uncharacterized protein</fullName>
    </submittedName>
</protein>
<proteinExistence type="predicted"/>
<evidence type="ECO:0000313" key="1">
    <source>
        <dbReference type="EMBL" id="GAV01200.1"/>
    </source>
</evidence>
<sequence>MDFGDNLNVGCYLDAHSSSTTSLDENAVGKIHENLLYKKNWRPNDAWSTDRRIQKGTA</sequence>